<feature type="transmembrane region" description="Helical" evidence="1">
    <location>
        <begin position="6"/>
        <end position="26"/>
    </location>
</feature>
<dbReference type="AlphaFoldDB" id="A0AAE1A7M7"/>
<keyword evidence="1" id="KW-0812">Transmembrane</keyword>
<evidence type="ECO:0000313" key="2">
    <source>
        <dbReference type="EMBL" id="KAK3700041.1"/>
    </source>
</evidence>
<dbReference type="EMBL" id="JAWDGP010002536">
    <property type="protein sequence ID" value="KAK3782121.1"/>
    <property type="molecule type" value="Genomic_DNA"/>
</dbReference>
<evidence type="ECO:0000313" key="4">
    <source>
        <dbReference type="Proteomes" id="UP001283361"/>
    </source>
</evidence>
<accession>A0AAE1A7M7</accession>
<keyword evidence="1" id="KW-1133">Transmembrane helix</keyword>
<keyword evidence="4" id="KW-1185">Reference proteome</keyword>
<proteinExistence type="predicted"/>
<comment type="caution">
    <text evidence="3">The sequence shown here is derived from an EMBL/GenBank/DDBJ whole genome shotgun (WGS) entry which is preliminary data.</text>
</comment>
<dbReference type="EMBL" id="JAWDGP010007924">
    <property type="protein sequence ID" value="KAK3700041.1"/>
    <property type="molecule type" value="Genomic_DNA"/>
</dbReference>
<evidence type="ECO:0000256" key="1">
    <source>
        <dbReference type="SAM" id="Phobius"/>
    </source>
</evidence>
<gene>
    <name evidence="3" type="ORF">RRG08_046149</name>
    <name evidence="2" type="ORF">RRG08_052497</name>
</gene>
<reference evidence="3" key="1">
    <citation type="journal article" date="2023" name="G3 (Bethesda)">
        <title>A reference genome for the long-term kleptoplast-retaining sea slug Elysia crispata morphotype clarki.</title>
        <authorList>
            <person name="Eastman K.E."/>
            <person name="Pendleton A.L."/>
            <person name="Shaikh M.A."/>
            <person name="Suttiyut T."/>
            <person name="Ogas R."/>
            <person name="Tomko P."/>
            <person name="Gavelis G."/>
            <person name="Widhalm J.R."/>
            <person name="Wisecaver J.H."/>
        </authorList>
    </citation>
    <scope>NUCLEOTIDE SEQUENCE</scope>
    <source>
        <strain evidence="3">ECLA1</strain>
    </source>
</reference>
<sequence length="75" mass="8874">MTHYLILIWVVKEMVSIAWTEAIILVHLRSQEQRTKTVTDLSRTGQKQTVTLSKSVERETLRPKQFTLRTLHREI</sequence>
<evidence type="ECO:0000313" key="3">
    <source>
        <dbReference type="EMBL" id="KAK3782121.1"/>
    </source>
</evidence>
<keyword evidence="1" id="KW-0472">Membrane</keyword>
<organism evidence="3 4">
    <name type="scientific">Elysia crispata</name>
    <name type="common">lettuce slug</name>
    <dbReference type="NCBI Taxonomy" id="231223"/>
    <lineage>
        <taxon>Eukaryota</taxon>
        <taxon>Metazoa</taxon>
        <taxon>Spiralia</taxon>
        <taxon>Lophotrochozoa</taxon>
        <taxon>Mollusca</taxon>
        <taxon>Gastropoda</taxon>
        <taxon>Heterobranchia</taxon>
        <taxon>Euthyneura</taxon>
        <taxon>Panpulmonata</taxon>
        <taxon>Sacoglossa</taxon>
        <taxon>Placobranchoidea</taxon>
        <taxon>Plakobranchidae</taxon>
        <taxon>Elysia</taxon>
    </lineage>
</organism>
<dbReference type="Proteomes" id="UP001283361">
    <property type="component" value="Unassembled WGS sequence"/>
</dbReference>
<protein>
    <submittedName>
        <fullName evidence="3">Uncharacterized protein</fullName>
    </submittedName>
</protein>
<name>A0AAE1A7M7_9GAST</name>